<evidence type="ECO:0000259" key="2">
    <source>
        <dbReference type="Pfam" id="PF12780"/>
    </source>
</evidence>
<evidence type="ECO:0000313" key="3">
    <source>
        <dbReference type="EnsemblMetazoa" id="Aqu2.1.04103_001"/>
    </source>
</evidence>
<name>A0A1X7SPU3_AMPQE</name>
<protein>
    <recommendedName>
        <fullName evidence="2">Dynein heavy chain AAA module D4 domain-containing protein</fullName>
    </recommendedName>
</protein>
<dbReference type="GO" id="GO:0051959">
    <property type="term" value="F:dynein light intermediate chain binding"/>
    <property type="evidence" value="ECO:0007669"/>
    <property type="project" value="InterPro"/>
</dbReference>
<dbReference type="InParanoid" id="A0A1X7SPU3"/>
<dbReference type="OrthoDB" id="14187at2759"/>
<comment type="similarity">
    <text evidence="1">Belongs to the dynein heavy chain family.</text>
</comment>
<dbReference type="eggNOG" id="KOG3595">
    <property type="taxonomic scope" value="Eukaryota"/>
</dbReference>
<dbReference type="EnsemblMetazoa" id="Aqu2.1.04103_001">
    <property type="protein sequence ID" value="Aqu2.1.04103_001"/>
    <property type="gene ID" value="Aqu2.1.04103"/>
</dbReference>
<evidence type="ECO:0000256" key="1">
    <source>
        <dbReference type="ARBA" id="ARBA00008887"/>
    </source>
</evidence>
<dbReference type="GO" id="GO:0045505">
    <property type="term" value="F:dynein intermediate chain binding"/>
    <property type="evidence" value="ECO:0007669"/>
    <property type="project" value="InterPro"/>
</dbReference>
<dbReference type="AlphaFoldDB" id="A0A1X7SPU3"/>
<organism evidence="3">
    <name type="scientific">Amphimedon queenslandica</name>
    <name type="common">Sponge</name>
    <dbReference type="NCBI Taxonomy" id="400682"/>
    <lineage>
        <taxon>Eukaryota</taxon>
        <taxon>Metazoa</taxon>
        <taxon>Porifera</taxon>
        <taxon>Demospongiae</taxon>
        <taxon>Heteroscleromorpha</taxon>
        <taxon>Haplosclerida</taxon>
        <taxon>Niphatidae</taxon>
        <taxon>Amphimedon</taxon>
    </lineage>
</organism>
<dbReference type="InterPro" id="IPR024317">
    <property type="entry name" value="Dynein_heavy_chain_D4_dom"/>
</dbReference>
<feature type="domain" description="Dynein heavy chain AAA module D4" evidence="2">
    <location>
        <begin position="24"/>
        <end position="223"/>
    </location>
</feature>
<dbReference type="Pfam" id="PF12780">
    <property type="entry name" value="AAA_8"/>
    <property type="match status" value="1"/>
</dbReference>
<dbReference type="PANTHER" id="PTHR46532:SF13">
    <property type="entry name" value="CYTOPLASMIC DYNEIN 1 HEAVY CHAIN 1"/>
    <property type="match status" value="1"/>
</dbReference>
<dbReference type="GO" id="GO:0007018">
    <property type="term" value="P:microtubule-based movement"/>
    <property type="evidence" value="ECO:0007669"/>
    <property type="project" value="InterPro"/>
</dbReference>
<dbReference type="Gene3D" id="1.20.920.20">
    <property type="match status" value="1"/>
</dbReference>
<dbReference type="InterPro" id="IPR027417">
    <property type="entry name" value="P-loop_NTPase"/>
</dbReference>
<proteinExistence type="inferred from homology"/>
<dbReference type="SUPFAM" id="SSF52540">
    <property type="entry name" value="P-loop containing nucleoside triphosphate hydrolases"/>
    <property type="match status" value="1"/>
</dbReference>
<dbReference type="GO" id="GO:0005858">
    <property type="term" value="C:axonemal dynein complex"/>
    <property type="evidence" value="ECO:0007669"/>
    <property type="project" value="TreeGrafter"/>
</dbReference>
<accession>A0A1X7SPU3</accession>
<dbReference type="STRING" id="400682.A0A1X7SPU3"/>
<dbReference type="Gene3D" id="3.40.50.300">
    <property type="entry name" value="P-loop containing nucleotide triphosphate hydrolases"/>
    <property type="match status" value="1"/>
</dbReference>
<dbReference type="OMA" id="AWINGLH"/>
<reference evidence="3" key="1">
    <citation type="submission" date="2017-05" db="UniProtKB">
        <authorList>
            <consortium name="EnsemblMetazoa"/>
        </authorList>
    </citation>
    <scope>IDENTIFICATION</scope>
</reference>
<dbReference type="InterPro" id="IPR026983">
    <property type="entry name" value="DHC"/>
</dbReference>
<dbReference type="PANTHER" id="PTHR46532">
    <property type="entry name" value="MALE FERTILITY FACTOR KL5"/>
    <property type="match status" value="1"/>
</dbReference>
<sequence length="230" mass="26655">QEELRDYVQARLKVFYEEELDFLLVLFNEVLDHVLRIDRIFKQHQSLSGAGKTILSRSVAWINGLHVSVFQIKVHNKYTPDGFDDNLHTVLRRSGCRNEKILFIMDESNVLDSGFLERMNRLLVDGEVPGLFKADKFTTLMTQCKEGSQKEGLMLHSSEELYKWFTHQIMRNLHVVFTMNPSSEGLKDKAATSPALFNCCVLNWFGDWSTDALYQVGYEFTNKVDLYKSD</sequence>